<keyword evidence="3" id="KW-1185">Reference proteome</keyword>
<dbReference type="Proteomes" id="UP001642483">
    <property type="component" value="Unassembled WGS sequence"/>
</dbReference>
<dbReference type="PANTHER" id="PTHR36978:SF4">
    <property type="entry name" value="P-LOOP CONTAINING NUCLEOSIDE TRIPHOSPHATE HYDROLASE PROTEIN"/>
    <property type="match status" value="1"/>
</dbReference>
<feature type="transmembrane region" description="Helical" evidence="1">
    <location>
        <begin position="227"/>
        <end position="246"/>
    </location>
</feature>
<keyword evidence="1" id="KW-0812">Transmembrane</keyword>
<evidence type="ECO:0000256" key="1">
    <source>
        <dbReference type="SAM" id="Phobius"/>
    </source>
</evidence>
<evidence type="ECO:0000313" key="2">
    <source>
        <dbReference type="EMBL" id="CAK8689029.1"/>
    </source>
</evidence>
<reference evidence="2 3" key="1">
    <citation type="submission" date="2024-02" db="EMBL/GenBank/DDBJ databases">
        <authorList>
            <person name="Daric V."/>
            <person name="Darras S."/>
        </authorList>
    </citation>
    <scope>NUCLEOTIDE SEQUENCE [LARGE SCALE GENOMIC DNA]</scope>
</reference>
<dbReference type="SUPFAM" id="SSF52540">
    <property type="entry name" value="P-loop containing nucleoside triphosphate hydrolases"/>
    <property type="match status" value="1"/>
</dbReference>
<dbReference type="InterPro" id="IPR040632">
    <property type="entry name" value="Sulfotransfer_4"/>
</dbReference>
<dbReference type="Pfam" id="PF17784">
    <property type="entry name" value="Sulfotransfer_4"/>
    <property type="match status" value="1"/>
</dbReference>
<comment type="caution">
    <text evidence="2">The sequence shown here is derived from an EMBL/GenBank/DDBJ whole genome shotgun (WGS) entry which is preliminary data.</text>
</comment>
<gene>
    <name evidence="2" type="ORF">CVLEPA_LOCUS21017</name>
</gene>
<proteinExistence type="predicted"/>
<dbReference type="Gene3D" id="3.40.50.300">
    <property type="entry name" value="P-loop containing nucleotide triphosphate hydrolases"/>
    <property type="match status" value="1"/>
</dbReference>
<dbReference type="PANTHER" id="PTHR36978">
    <property type="entry name" value="P-LOOP CONTAINING NUCLEOTIDE TRIPHOSPHATE HYDROLASE"/>
    <property type="match status" value="1"/>
</dbReference>
<dbReference type="EMBL" id="CAWYQH010000108">
    <property type="protein sequence ID" value="CAK8689029.1"/>
    <property type="molecule type" value="Genomic_DNA"/>
</dbReference>
<keyword evidence="1" id="KW-0472">Membrane</keyword>
<protein>
    <submittedName>
        <fullName evidence="2">Uncharacterized protein</fullName>
    </submittedName>
</protein>
<accession>A0ABP0GDX6</accession>
<evidence type="ECO:0000313" key="3">
    <source>
        <dbReference type="Proteomes" id="UP001642483"/>
    </source>
</evidence>
<dbReference type="InterPro" id="IPR027417">
    <property type="entry name" value="P-loop_NTPase"/>
</dbReference>
<sequence length="256" mass="29833">MKVIIAGFSKTGTKSMTAAMLELGYNVYDYIDHFWYHYDEWNEIFTSGSNLQKFKQMYEDVDVVIDTPAFLFWENISQEFPDAKIILTVRNENSWYQSWSSQIAQVRKNYLFSLLSLITPTGRKLFEHNTNYAGVMTGHASQNPFTVRPSNETIMRRHFRQHQAYCLQNAPRDKLLVYNVEEGWEPLCNFLGKKVPEKPFPWENVGGVIVDELMKKHPAFLQMKKEFLIELGLLLGLGCFGVYRLFRSGLFGKLLK</sequence>
<name>A0ABP0GDX6_CLALP</name>
<organism evidence="2 3">
    <name type="scientific">Clavelina lepadiformis</name>
    <name type="common">Light-bulb sea squirt</name>
    <name type="synonym">Ascidia lepadiformis</name>
    <dbReference type="NCBI Taxonomy" id="159417"/>
    <lineage>
        <taxon>Eukaryota</taxon>
        <taxon>Metazoa</taxon>
        <taxon>Chordata</taxon>
        <taxon>Tunicata</taxon>
        <taxon>Ascidiacea</taxon>
        <taxon>Aplousobranchia</taxon>
        <taxon>Clavelinidae</taxon>
        <taxon>Clavelina</taxon>
    </lineage>
</organism>
<keyword evidence="1" id="KW-1133">Transmembrane helix</keyword>